<dbReference type="KEGG" id="nel:NELON_09780"/>
<reference evidence="2 3" key="2">
    <citation type="journal article" date="2015" name="PLoS Genet.">
        <title>Common Cell Shape Evolution of Two Nasopharyngeal Pathogens.</title>
        <authorList>
            <person name="Veyrier F.J."/>
            <person name="Biais N."/>
            <person name="Morales P."/>
            <person name="Belkacem N."/>
            <person name="Guilhen C."/>
            <person name="Ranjeva S."/>
            <person name="Sismeiro O."/>
            <person name="Pehau-Arnaudet G."/>
            <person name="Rocha E.P."/>
            <person name="Werts C."/>
            <person name="Taha M.K."/>
            <person name="Boneca I.G."/>
        </authorList>
    </citation>
    <scope>NUCLEOTIDE SEQUENCE [LARGE SCALE GENOMIC DNA]</scope>
    <source>
        <strain evidence="2 3">ATCC 29315</strain>
    </source>
</reference>
<dbReference type="PANTHER" id="PTHR42923">
    <property type="entry name" value="PROTOPORPHYRINOGEN OXIDASE"/>
    <property type="match status" value="1"/>
</dbReference>
<keyword evidence="3" id="KW-1185">Reference proteome</keyword>
<dbReference type="AlphaFoldDB" id="A0A0B5CJC0"/>
<dbReference type="InterPro" id="IPR036188">
    <property type="entry name" value="FAD/NAD-bd_sf"/>
</dbReference>
<evidence type="ECO:0000313" key="3">
    <source>
        <dbReference type="Proteomes" id="UP000031392"/>
    </source>
</evidence>
<dbReference type="HOGENOM" id="CLU_022687_2_1_4"/>
<dbReference type="SUPFAM" id="SSF51905">
    <property type="entry name" value="FAD/NAD(P)-binding domain"/>
    <property type="match status" value="1"/>
</dbReference>
<dbReference type="Proteomes" id="UP000031392">
    <property type="component" value="Chromosome"/>
</dbReference>
<accession>A0A0B5CJC0</accession>
<organism evidence="2 3">
    <name type="scientific">Neisseria elongata subsp. glycolytica ATCC 29315</name>
    <dbReference type="NCBI Taxonomy" id="546263"/>
    <lineage>
        <taxon>Bacteria</taxon>
        <taxon>Pseudomonadati</taxon>
        <taxon>Pseudomonadota</taxon>
        <taxon>Betaproteobacteria</taxon>
        <taxon>Neisseriales</taxon>
        <taxon>Neisseriaceae</taxon>
        <taxon>Neisseria</taxon>
    </lineage>
</organism>
<sequence>MQTMSVKRKIAVIGAGWSGLSAAVNLAGKADVTVFEAGKKAGGRARALAADNAGFSFLDNGQHIMMYAYRGVRHLMDKIGADYRHDCVRLPLQWHLADGLQFQTASLPAPLHLLWGVLGAKNVRWSDKAALLKQMRNLRIWHGEDIPVGKWLRSQQCPQKLLAGFWRPLVLGALNTPIEDASLRVLRAVLEDGVWADKRAADYLLPKTDLNTLLVEPAIRFLRQYGVRLYFEQRVGRLALLPDGRVAVNGEPFDAVVAAVAPYHISALMPSETPEDIQTAFEGIRYHAITTVYLRYAETVRLPSVMTGLAEGTVQWFFRRGCLGASDREVAAVISVSEHVGRLSAEEWIRRADADLHRICPEIGTPIAAKAITEKRATAASYANRPLPDCRWLQQNGIYPAGDYLHPRYPATLEAAVQSGLAAAELVLCEHGCSGY</sequence>
<evidence type="ECO:0000313" key="2">
    <source>
        <dbReference type="EMBL" id="AJE19163.1"/>
    </source>
</evidence>
<dbReference type="EMBL" id="CP007726">
    <property type="protein sequence ID" value="AJE19163.1"/>
    <property type="molecule type" value="Genomic_DNA"/>
</dbReference>
<dbReference type="InterPro" id="IPR017830">
    <property type="entry name" value="SQase_HpnE"/>
</dbReference>
<proteinExistence type="predicted"/>
<reference evidence="3" key="1">
    <citation type="submission" date="2014-05" db="EMBL/GenBank/DDBJ databases">
        <title>Complete Genome sequence of Neisseria elongata subsp. glycolytica.</title>
        <authorList>
            <person name="Veyrier F.J."/>
            <person name="Taha M.-K."/>
        </authorList>
    </citation>
    <scope>NUCLEOTIDE SEQUENCE [LARGE SCALE GENOMIC DNA]</scope>
    <source>
        <strain evidence="3">ATCC 29315</strain>
    </source>
</reference>
<dbReference type="Pfam" id="PF01593">
    <property type="entry name" value="Amino_oxidase"/>
    <property type="match status" value="1"/>
</dbReference>
<name>A0A0B5CJC0_NEIEG</name>
<evidence type="ECO:0000259" key="1">
    <source>
        <dbReference type="Pfam" id="PF01593"/>
    </source>
</evidence>
<dbReference type="PATRIC" id="fig|546263.7.peg.2098"/>
<feature type="domain" description="Amine oxidase" evidence="1">
    <location>
        <begin position="18"/>
        <end position="428"/>
    </location>
</feature>
<gene>
    <name evidence="2" type="ORF">NELON_09780</name>
</gene>
<dbReference type="GO" id="GO:0016491">
    <property type="term" value="F:oxidoreductase activity"/>
    <property type="evidence" value="ECO:0007669"/>
    <property type="project" value="InterPro"/>
</dbReference>
<dbReference type="NCBIfam" id="TIGR03467">
    <property type="entry name" value="HpnE"/>
    <property type="match status" value="1"/>
</dbReference>
<dbReference type="InterPro" id="IPR002937">
    <property type="entry name" value="Amino_oxidase"/>
</dbReference>
<dbReference type="Gene3D" id="3.50.50.60">
    <property type="entry name" value="FAD/NAD(P)-binding domain"/>
    <property type="match status" value="1"/>
</dbReference>
<dbReference type="PANTHER" id="PTHR42923:SF47">
    <property type="entry name" value="BLR3003 PROTEIN"/>
    <property type="match status" value="1"/>
</dbReference>
<protein>
    <submittedName>
        <fullName evidence="2">Oxidoreductase</fullName>
    </submittedName>
</protein>
<dbReference type="InterPro" id="IPR050464">
    <property type="entry name" value="Zeta_carotene_desat/Oxidored"/>
</dbReference>